<evidence type="ECO:0000313" key="2">
    <source>
        <dbReference type="Proteomes" id="UP000561417"/>
    </source>
</evidence>
<gene>
    <name evidence="1" type="ORF">HNQ69_000451</name>
</gene>
<reference evidence="1 2" key="1">
    <citation type="submission" date="2020-08" db="EMBL/GenBank/DDBJ databases">
        <title>Genomic Encyclopedia of Type Strains, Phase IV (KMG-IV): sequencing the most valuable type-strain genomes for metagenomic binning, comparative biology and taxonomic classification.</title>
        <authorList>
            <person name="Goeker M."/>
        </authorList>
    </citation>
    <scope>NUCLEOTIDE SEQUENCE [LARGE SCALE GENOMIC DNA]</scope>
    <source>
        <strain evidence="1 2">DSM 28538</strain>
    </source>
</reference>
<organism evidence="1 2">
    <name type="scientific">Bartonella callosciuri</name>
    <dbReference type="NCBI Taxonomy" id="686223"/>
    <lineage>
        <taxon>Bacteria</taxon>
        <taxon>Pseudomonadati</taxon>
        <taxon>Pseudomonadota</taxon>
        <taxon>Alphaproteobacteria</taxon>
        <taxon>Hyphomicrobiales</taxon>
        <taxon>Bartonellaceae</taxon>
        <taxon>Bartonella</taxon>
    </lineage>
</organism>
<comment type="caution">
    <text evidence="1">The sequence shown here is derived from an EMBL/GenBank/DDBJ whole genome shotgun (WGS) entry which is preliminary data.</text>
</comment>
<accession>A0A840NN81</accession>
<proteinExistence type="predicted"/>
<dbReference type="EMBL" id="JACHIM010000002">
    <property type="protein sequence ID" value="MBB5073330.1"/>
    <property type="molecule type" value="Genomic_DNA"/>
</dbReference>
<keyword evidence="2" id="KW-1185">Reference proteome</keyword>
<evidence type="ECO:0000313" key="1">
    <source>
        <dbReference type="EMBL" id="MBB5073330.1"/>
    </source>
</evidence>
<protein>
    <submittedName>
        <fullName evidence="1">Uncharacterized protein</fullName>
    </submittedName>
</protein>
<dbReference type="Proteomes" id="UP000561417">
    <property type="component" value="Unassembled WGS sequence"/>
</dbReference>
<dbReference type="AlphaFoldDB" id="A0A840NN81"/>
<sequence>MRIAMCPVYEIVYNLRSILDFILNINNWKNATGEDFFRSFITFVLSCP</sequence>
<name>A0A840NN81_9HYPH</name>